<gene>
    <name evidence="2" type="ORF">E3N88_39772</name>
</gene>
<dbReference type="EMBL" id="SZYD01000019">
    <property type="protein sequence ID" value="KAD2392795.1"/>
    <property type="molecule type" value="Genomic_DNA"/>
</dbReference>
<evidence type="ECO:0000313" key="3">
    <source>
        <dbReference type="Proteomes" id="UP000326396"/>
    </source>
</evidence>
<organism evidence="2 3">
    <name type="scientific">Mikania micrantha</name>
    <name type="common">bitter vine</name>
    <dbReference type="NCBI Taxonomy" id="192012"/>
    <lineage>
        <taxon>Eukaryota</taxon>
        <taxon>Viridiplantae</taxon>
        <taxon>Streptophyta</taxon>
        <taxon>Embryophyta</taxon>
        <taxon>Tracheophyta</taxon>
        <taxon>Spermatophyta</taxon>
        <taxon>Magnoliopsida</taxon>
        <taxon>eudicotyledons</taxon>
        <taxon>Gunneridae</taxon>
        <taxon>Pentapetalae</taxon>
        <taxon>asterids</taxon>
        <taxon>campanulids</taxon>
        <taxon>Asterales</taxon>
        <taxon>Asteraceae</taxon>
        <taxon>Asteroideae</taxon>
        <taxon>Heliantheae alliance</taxon>
        <taxon>Eupatorieae</taxon>
        <taxon>Mikania</taxon>
    </lineage>
</organism>
<keyword evidence="3" id="KW-1185">Reference proteome</keyword>
<accession>A0A5N6LKR2</accession>
<evidence type="ECO:0000313" key="2">
    <source>
        <dbReference type="EMBL" id="KAD2392795.1"/>
    </source>
</evidence>
<feature type="region of interest" description="Disordered" evidence="1">
    <location>
        <begin position="84"/>
        <end position="106"/>
    </location>
</feature>
<protein>
    <submittedName>
        <fullName evidence="2">Uncharacterized protein</fullName>
    </submittedName>
</protein>
<dbReference type="Proteomes" id="UP000326396">
    <property type="component" value="Linkage Group LG9"/>
</dbReference>
<evidence type="ECO:0000256" key="1">
    <source>
        <dbReference type="SAM" id="MobiDB-lite"/>
    </source>
</evidence>
<reference evidence="2 3" key="1">
    <citation type="submission" date="2019-05" db="EMBL/GenBank/DDBJ databases">
        <title>Mikania micrantha, genome provides insights into the molecular mechanism of rapid growth.</title>
        <authorList>
            <person name="Liu B."/>
        </authorList>
    </citation>
    <scope>NUCLEOTIDE SEQUENCE [LARGE SCALE GENOMIC DNA]</scope>
    <source>
        <strain evidence="2">NLD-2019</strain>
        <tissue evidence="2">Leaf</tissue>
    </source>
</reference>
<dbReference type="OrthoDB" id="1587330at2759"/>
<sequence length="157" mass="18698">MWDHFKQMEIKDRQEEMKRKYDKGKEIESNIEFKRISTLKEIVVFLDLLKYVNISLLNKVSLTKKFEEMVKWFIKSVIKHPRRQTEAEEQKMQHNKGRTKGLREGRSKSIKMETGRRRKRYIFEPEHVSNLLSGLCTSSGVSIRKGRLSNAKEKDIP</sequence>
<proteinExistence type="predicted"/>
<name>A0A5N6LKR2_9ASTR</name>
<comment type="caution">
    <text evidence="2">The sequence shown here is derived from an EMBL/GenBank/DDBJ whole genome shotgun (WGS) entry which is preliminary data.</text>
</comment>
<dbReference type="AlphaFoldDB" id="A0A5N6LKR2"/>